<protein>
    <submittedName>
        <fullName evidence="1">Hypothetical_protein</fullName>
    </submittedName>
</protein>
<sequence length="323" mass="38494">MNRTMFLSQKAAKLNEVDLESSDEMRLQITISSEEFTYDEFNDQITKLKQIFNDNQFVSQRDDAYLAIKMIRIAHIKYKTYMKNEFYFSMDQILKIALDNYMCDFEVIQMTLYAIINHADQYYCGDIYYLLGQQYRFIFDNYETLQADVLSLIANLVSLSEFKTQINLQLWEVELLFLVYYVSNYILKYFATSNADDKFQQIISSWRLFMNYSLTQEGQKYDFDRIRPQSTIQSRYLIFQKGKIEITTCNKRTAMTKQTRQKMFREGQLIHLTNLGSSEAFVFSSFLGPTDEFIKYCTNLNQLYHLFKMSLCNFYVLVNKTNL</sequence>
<name>A0ABP1IT60_9EUKA</name>
<keyword evidence="2" id="KW-1185">Reference proteome</keyword>
<proteinExistence type="predicted"/>
<dbReference type="Proteomes" id="UP001642409">
    <property type="component" value="Unassembled WGS sequence"/>
</dbReference>
<reference evidence="1 2" key="1">
    <citation type="submission" date="2024-07" db="EMBL/GenBank/DDBJ databases">
        <authorList>
            <person name="Akdeniz Z."/>
        </authorList>
    </citation>
    <scope>NUCLEOTIDE SEQUENCE [LARGE SCALE GENOMIC DNA]</scope>
</reference>
<evidence type="ECO:0000313" key="1">
    <source>
        <dbReference type="EMBL" id="CAL6022996.1"/>
    </source>
</evidence>
<evidence type="ECO:0000313" key="2">
    <source>
        <dbReference type="Proteomes" id="UP001642409"/>
    </source>
</evidence>
<dbReference type="EMBL" id="CAXDID020000092">
    <property type="protein sequence ID" value="CAL6022996.1"/>
    <property type="molecule type" value="Genomic_DNA"/>
</dbReference>
<organism evidence="1 2">
    <name type="scientific">Hexamita inflata</name>
    <dbReference type="NCBI Taxonomy" id="28002"/>
    <lineage>
        <taxon>Eukaryota</taxon>
        <taxon>Metamonada</taxon>
        <taxon>Diplomonadida</taxon>
        <taxon>Hexamitidae</taxon>
        <taxon>Hexamitinae</taxon>
        <taxon>Hexamita</taxon>
    </lineage>
</organism>
<comment type="caution">
    <text evidence="1">The sequence shown here is derived from an EMBL/GenBank/DDBJ whole genome shotgun (WGS) entry which is preliminary data.</text>
</comment>
<accession>A0ABP1IT60</accession>
<gene>
    <name evidence="1" type="ORF">HINF_LOCUS28917</name>
</gene>